<proteinExistence type="predicted"/>
<organism evidence="1 2">
    <name type="scientific">Sphingobium limneticum</name>
    <dbReference type="NCBI Taxonomy" id="1007511"/>
    <lineage>
        <taxon>Bacteria</taxon>
        <taxon>Pseudomonadati</taxon>
        <taxon>Pseudomonadota</taxon>
        <taxon>Alphaproteobacteria</taxon>
        <taxon>Sphingomonadales</taxon>
        <taxon>Sphingomonadaceae</taxon>
        <taxon>Sphingobium</taxon>
    </lineage>
</organism>
<sequence length="102" mass="10384">MSAFFLFAGGIIGLSIASLTSADADGRYIVFAAPGTSLADTVNLVSDADGRLIQAGRFSNIVIAGSDRPDFAATLRHAGAWFAIAAPARGGCLDPSPRKAVS</sequence>
<accession>A0A5J5HUF4</accession>
<dbReference type="EMBL" id="VYQA01000021">
    <property type="protein sequence ID" value="KAA9024992.1"/>
    <property type="molecule type" value="Genomic_DNA"/>
</dbReference>
<dbReference type="AlphaFoldDB" id="A0A5J5HUF4"/>
<name>A0A5J5HUF4_9SPHN</name>
<dbReference type="RefSeq" id="WP_161600423.1">
    <property type="nucleotide sequence ID" value="NZ_VYQA01000021.1"/>
</dbReference>
<dbReference type="Proteomes" id="UP000325933">
    <property type="component" value="Unassembled WGS sequence"/>
</dbReference>
<evidence type="ECO:0000313" key="2">
    <source>
        <dbReference type="Proteomes" id="UP000325933"/>
    </source>
</evidence>
<comment type="caution">
    <text evidence="1">The sequence shown here is derived from an EMBL/GenBank/DDBJ whole genome shotgun (WGS) entry which is preliminary data.</text>
</comment>
<evidence type="ECO:0000313" key="1">
    <source>
        <dbReference type="EMBL" id="KAA9024992.1"/>
    </source>
</evidence>
<reference evidence="1 2" key="1">
    <citation type="submission" date="2019-09" db="EMBL/GenBank/DDBJ databases">
        <authorList>
            <person name="Feng G."/>
        </authorList>
    </citation>
    <scope>NUCLEOTIDE SEQUENCE [LARGE SCALE GENOMIC DNA]</scope>
    <source>
        <strain evidence="1 2">KACC 19283</strain>
    </source>
</reference>
<gene>
    <name evidence="1" type="ORF">F4U95_20855</name>
</gene>
<protein>
    <submittedName>
        <fullName evidence="1">Uncharacterized protein</fullName>
    </submittedName>
</protein>